<dbReference type="InterPro" id="IPR011059">
    <property type="entry name" value="Metal-dep_hydrolase_composite"/>
</dbReference>
<comment type="caution">
    <text evidence="3">The sequence shown here is derived from an EMBL/GenBank/DDBJ whole genome shotgun (WGS) entry which is preliminary data.</text>
</comment>
<dbReference type="GO" id="GO:0016810">
    <property type="term" value="F:hydrolase activity, acting on carbon-nitrogen (but not peptide) bonds"/>
    <property type="evidence" value="ECO:0007669"/>
    <property type="project" value="InterPro"/>
</dbReference>
<sequence length="583" mass="64137">MFNFKNTLLVASLCPFLVSTSWAKNGVESIYVNGKIYTAKDNASLQQAIAVSDDGTILKVGNNAEIRKLADADTQIVDLQQKVLMPGLIDTHIHALISGVESVMATMDEGEISVPAVVEKLKVTQKDGTAVYGDVLVLNGLSSEYWELEEQLSAVFNHNEWKNQPVALVGSDHHTAWANKALLKKAGVDKKFVRQLTAEDQQNIRHNQKFEPTGFLVDSGWDIVSEKIPSVPHDLMYKGSKKAVQELNQLGITGWLDIASNASPLQGIFNIKNTENTVGVIPMYKELSEKGELTARVSGLHIINSKSTAKVLDTLQVINQKYNNIENFKLTGMKVFADGILEYPAQSAALIGQYSNSKKSGQLLFDPQVFKILVDEADQRNMLVHIHAIGDKAVNESLNAIEYARSKRQSHVAHTITHLQLVDPKDYGRFKQNDVIASMQLAWAYEDGFNKTLVKPYISQTSYEGMYPAGSLVKHGAILAGASDAPVSTPNPFIAMAIGMTRTAEGGSYLNPSEAIDRETAFKAYTINAAKALGREKEIGTLEAGKKADMIVLDRDIFTVPPEQLAETKVVWTIFNGKKIYQR</sequence>
<dbReference type="CDD" id="cd01300">
    <property type="entry name" value="YtcJ_like"/>
    <property type="match status" value="1"/>
</dbReference>
<dbReference type="RefSeq" id="WP_086204680.1">
    <property type="nucleotide sequence ID" value="NZ_NEGB01000013.1"/>
</dbReference>
<dbReference type="PANTHER" id="PTHR22642:SF2">
    <property type="entry name" value="PROTEIN LONG AFTER FAR-RED 3"/>
    <property type="match status" value="1"/>
</dbReference>
<dbReference type="SUPFAM" id="SSF51338">
    <property type="entry name" value="Composite domain of metallo-dependent hydrolases"/>
    <property type="match status" value="1"/>
</dbReference>
<organism evidence="3 4">
    <name type="scientific">Acinetobacter silvestris</name>
    <dbReference type="NCBI Taxonomy" id="1977882"/>
    <lineage>
        <taxon>Bacteria</taxon>
        <taxon>Pseudomonadati</taxon>
        <taxon>Pseudomonadota</taxon>
        <taxon>Gammaproteobacteria</taxon>
        <taxon>Moraxellales</taxon>
        <taxon>Moraxellaceae</taxon>
        <taxon>Acinetobacter</taxon>
    </lineage>
</organism>
<dbReference type="Gene3D" id="3.10.310.70">
    <property type="match status" value="1"/>
</dbReference>
<protein>
    <submittedName>
        <fullName evidence="3">Amidohydrolase</fullName>
    </submittedName>
</protein>
<proteinExistence type="predicted"/>
<keyword evidence="1" id="KW-0732">Signal</keyword>
<evidence type="ECO:0000313" key="4">
    <source>
        <dbReference type="Proteomes" id="UP000242765"/>
    </source>
</evidence>
<name>A0A1Y3C928_9GAMM</name>
<evidence type="ECO:0000259" key="2">
    <source>
        <dbReference type="Pfam" id="PF07969"/>
    </source>
</evidence>
<dbReference type="Gene3D" id="2.30.40.10">
    <property type="entry name" value="Urease, subunit C, domain 1"/>
    <property type="match status" value="1"/>
</dbReference>
<reference evidence="3 4" key="1">
    <citation type="submission" date="2017-04" db="EMBL/GenBank/DDBJ databases">
        <title>High diversity of culturable Acinetobacter species in natural soil and water ecosystems.</title>
        <authorList>
            <person name="Nemec A."/>
            <person name="Radolfova-Krizova L."/>
        </authorList>
    </citation>
    <scope>NUCLEOTIDE SEQUENCE [LARGE SCALE GENOMIC DNA]</scope>
    <source>
        <strain evidence="3 4">ANC 4999</strain>
    </source>
</reference>
<dbReference type="PANTHER" id="PTHR22642">
    <property type="entry name" value="IMIDAZOLONEPROPIONASE"/>
    <property type="match status" value="1"/>
</dbReference>
<dbReference type="Pfam" id="PF07969">
    <property type="entry name" value="Amidohydro_3"/>
    <property type="match status" value="1"/>
</dbReference>
<dbReference type="InterPro" id="IPR032466">
    <property type="entry name" value="Metal_Hydrolase"/>
</dbReference>
<dbReference type="Proteomes" id="UP000242765">
    <property type="component" value="Unassembled WGS sequence"/>
</dbReference>
<dbReference type="OrthoDB" id="9031471at2"/>
<dbReference type="Gene3D" id="3.20.20.140">
    <property type="entry name" value="Metal-dependent hydrolases"/>
    <property type="match status" value="1"/>
</dbReference>
<dbReference type="SUPFAM" id="SSF51556">
    <property type="entry name" value="Metallo-dependent hydrolases"/>
    <property type="match status" value="1"/>
</dbReference>
<evidence type="ECO:0000256" key="1">
    <source>
        <dbReference type="SAM" id="SignalP"/>
    </source>
</evidence>
<dbReference type="InterPro" id="IPR033932">
    <property type="entry name" value="YtcJ-like"/>
</dbReference>
<feature type="domain" description="Amidohydrolase 3" evidence="2">
    <location>
        <begin position="75"/>
        <end position="581"/>
    </location>
</feature>
<dbReference type="STRING" id="1977882.B9T28_14445"/>
<keyword evidence="4" id="KW-1185">Reference proteome</keyword>
<feature type="chain" id="PRO_5013005850" evidence="1">
    <location>
        <begin position="24"/>
        <end position="583"/>
    </location>
</feature>
<gene>
    <name evidence="3" type="ORF">B9T28_14445</name>
</gene>
<feature type="signal peptide" evidence="1">
    <location>
        <begin position="1"/>
        <end position="23"/>
    </location>
</feature>
<dbReference type="InterPro" id="IPR013108">
    <property type="entry name" value="Amidohydro_3"/>
</dbReference>
<dbReference type="AlphaFoldDB" id="A0A1Y3C928"/>
<dbReference type="EMBL" id="NEGB01000013">
    <property type="protein sequence ID" value="OTG62432.1"/>
    <property type="molecule type" value="Genomic_DNA"/>
</dbReference>
<keyword evidence="3" id="KW-0378">Hydrolase</keyword>
<evidence type="ECO:0000313" key="3">
    <source>
        <dbReference type="EMBL" id="OTG62432.1"/>
    </source>
</evidence>
<accession>A0A1Y3C928</accession>